<evidence type="ECO:0000256" key="2">
    <source>
        <dbReference type="ARBA" id="ARBA00022448"/>
    </source>
</evidence>
<dbReference type="SUPFAM" id="SSF103473">
    <property type="entry name" value="MFS general substrate transporter"/>
    <property type="match status" value="1"/>
</dbReference>
<dbReference type="InterPro" id="IPR036259">
    <property type="entry name" value="MFS_trans_sf"/>
</dbReference>
<dbReference type="PANTHER" id="PTHR23522:SF4">
    <property type="entry name" value="NUCLEOSIDE PERMEASE NUPG-RELATED"/>
    <property type="match status" value="1"/>
</dbReference>
<feature type="transmembrane region" description="Helical" evidence="7">
    <location>
        <begin position="105"/>
        <end position="131"/>
    </location>
</feature>
<feature type="transmembrane region" description="Helical" evidence="7">
    <location>
        <begin position="80"/>
        <end position="99"/>
    </location>
</feature>
<dbReference type="RefSeq" id="WP_325107898.1">
    <property type="nucleotide sequence ID" value="NZ_JAENIJ010000002.1"/>
</dbReference>
<feature type="transmembrane region" description="Helical" evidence="7">
    <location>
        <begin position="143"/>
        <end position="164"/>
    </location>
</feature>
<reference evidence="8" key="1">
    <citation type="submission" date="2021-01" db="EMBL/GenBank/DDBJ databases">
        <title>Modified the classification status of verrucomicrobia.</title>
        <authorList>
            <person name="Feng X."/>
        </authorList>
    </citation>
    <scope>NUCLEOTIDE SEQUENCE</scope>
    <source>
        <strain evidence="8">KCTC 22041</strain>
    </source>
</reference>
<comment type="subcellular location">
    <subcellularLocation>
        <location evidence="1">Cell membrane</location>
        <topology evidence="1">Multi-pass membrane protein</topology>
    </subcellularLocation>
</comment>
<evidence type="ECO:0000256" key="4">
    <source>
        <dbReference type="ARBA" id="ARBA00022692"/>
    </source>
</evidence>
<feature type="transmembrane region" description="Helical" evidence="7">
    <location>
        <begin position="48"/>
        <end position="68"/>
    </location>
</feature>
<feature type="transmembrane region" description="Helical" evidence="7">
    <location>
        <begin position="378"/>
        <end position="399"/>
    </location>
</feature>
<evidence type="ECO:0000313" key="8">
    <source>
        <dbReference type="EMBL" id="MBK1881100.1"/>
    </source>
</evidence>
<comment type="caution">
    <text evidence="8">The sequence shown here is derived from an EMBL/GenBank/DDBJ whole genome shotgun (WGS) entry which is preliminary data.</text>
</comment>
<keyword evidence="2" id="KW-0813">Transport</keyword>
<dbReference type="GO" id="GO:0015212">
    <property type="term" value="F:cytidine transmembrane transporter activity"/>
    <property type="evidence" value="ECO:0007669"/>
    <property type="project" value="TreeGrafter"/>
</dbReference>
<evidence type="ECO:0000256" key="6">
    <source>
        <dbReference type="ARBA" id="ARBA00023136"/>
    </source>
</evidence>
<keyword evidence="3" id="KW-1003">Cell membrane</keyword>
<dbReference type="InterPro" id="IPR004740">
    <property type="entry name" value="Nuc_H_symport"/>
</dbReference>
<feature type="transmembrane region" description="Helical" evidence="7">
    <location>
        <begin position="170"/>
        <end position="192"/>
    </location>
</feature>
<feature type="transmembrane region" description="Helical" evidence="7">
    <location>
        <begin position="253"/>
        <end position="273"/>
    </location>
</feature>
<evidence type="ECO:0000256" key="7">
    <source>
        <dbReference type="SAM" id="Phobius"/>
    </source>
</evidence>
<dbReference type="GO" id="GO:0015213">
    <property type="term" value="F:uridine transmembrane transporter activity"/>
    <property type="evidence" value="ECO:0007669"/>
    <property type="project" value="TreeGrafter"/>
</dbReference>
<dbReference type="Pfam" id="PF03825">
    <property type="entry name" value="Nuc_H_symport"/>
    <property type="match status" value="1"/>
</dbReference>
<proteinExistence type="predicted"/>
<feature type="transmembrane region" description="Helical" evidence="7">
    <location>
        <begin position="12"/>
        <end position="36"/>
    </location>
</feature>
<feature type="transmembrane region" description="Helical" evidence="7">
    <location>
        <begin position="219"/>
        <end position="238"/>
    </location>
</feature>
<keyword evidence="9" id="KW-1185">Reference proteome</keyword>
<feature type="transmembrane region" description="Helical" evidence="7">
    <location>
        <begin position="280"/>
        <end position="299"/>
    </location>
</feature>
<protein>
    <submittedName>
        <fullName evidence="8">MFS transporter</fullName>
    </submittedName>
</protein>
<dbReference type="Proteomes" id="UP000603141">
    <property type="component" value="Unassembled WGS sequence"/>
</dbReference>
<sequence length="414" mass="44801">MRNDPERGSGKYGTFVWIWLAFFFQGMSSGCWMPALTNIMRSLGLSEWVAIAFMVAPFAAMVSPLIGGALADQRVAANRLFAYSSLLGSIFLALAFLVLHRGWNAWWFIGLLGLYSLACGPMWGYLATVSFTHLAKSERSFPFVRIGATLGWVSGGLLTGLVLHADSSPLAGYAGALGRLAAGVIGLCLPYTPPLGKSRSWRSLLGFDAFTLLKQRDHCVFFVVTALFSIPLAAFYMFSPEQLKAMGDTHPTATMAVAQASEIVALLIVGSVMARLRVKVVLLMALGLSALRFSLSAYAGLVGVIGWHILGIGLHGVCYTFYFITAQVFLDRRVDAGMRGQAQGLLAFMSSGFGPFIGARVCGWLRNHFVEDGVGGWFHFWGILASMIAVCFVIFAVMYRGLGVGGNSQHIDQK</sequence>
<keyword evidence="5 7" id="KW-1133">Transmembrane helix</keyword>
<dbReference type="PROSITE" id="PS51257">
    <property type="entry name" value="PROKAR_LIPOPROTEIN"/>
    <property type="match status" value="1"/>
</dbReference>
<gene>
    <name evidence="8" type="ORF">JIN85_01665</name>
</gene>
<feature type="transmembrane region" description="Helical" evidence="7">
    <location>
        <begin position="345"/>
        <end position="366"/>
    </location>
</feature>
<keyword evidence="4 7" id="KW-0812">Transmembrane</keyword>
<dbReference type="EMBL" id="JAENIJ010000002">
    <property type="protein sequence ID" value="MBK1881100.1"/>
    <property type="molecule type" value="Genomic_DNA"/>
</dbReference>
<keyword evidence="6 7" id="KW-0472">Membrane</keyword>
<dbReference type="PANTHER" id="PTHR23522">
    <property type="entry name" value="BLL5896 PROTEIN"/>
    <property type="match status" value="1"/>
</dbReference>
<name>A0A934S4J9_9BACT</name>
<evidence type="ECO:0000256" key="5">
    <source>
        <dbReference type="ARBA" id="ARBA00022989"/>
    </source>
</evidence>
<evidence type="ECO:0000256" key="1">
    <source>
        <dbReference type="ARBA" id="ARBA00004651"/>
    </source>
</evidence>
<organism evidence="8 9">
    <name type="scientific">Luteolibacter pohnpeiensis</name>
    <dbReference type="NCBI Taxonomy" id="454153"/>
    <lineage>
        <taxon>Bacteria</taxon>
        <taxon>Pseudomonadati</taxon>
        <taxon>Verrucomicrobiota</taxon>
        <taxon>Verrucomicrobiia</taxon>
        <taxon>Verrucomicrobiales</taxon>
        <taxon>Verrucomicrobiaceae</taxon>
        <taxon>Luteolibacter</taxon>
    </lineage>
</organism>
<dbReference type="Gene3D" id="1.20.1250.20">
    <property type="entry name" value="MFS general substrate transporter like domains"/>
    <property type="match status" value="2"/>
</dbReference>
<feature type="transmembrane region" description="Helical" evidence="7">
    <location>
        <begin position="305"/>
        <end position="324"/>
    </location>
</feature>
<evidence type="ECO:0000313" key="9">
    <source>
        <dbReference type="Proteomes" id="UP000603141"/>
    </source>
</evidence>
<dbReference type="GO" id="GO:0005886">
    <property type="term" value="C:plasma membrane"/>
    <property type="evidence" value="ECO:0007669"/>
    <property type="project" value="UniProtKB-SubCell"/>
</dbReference>
<evidence type="ECO:0000256" key="3">
    <source>
        <dbReference type="ARBA" id="ARBA00022475"/>
    </source>
</evidence>
<accession>A0A934S4J9</accession>
<dbReference type="AlphaFoldDB" id="A0A934S4J9"/>